<dbReference type="AlphaFoldDB" id="W4MB72"/>
<proteinExistence type="predicted"/>
<gene>
    <name evidence="1" type="ORF">ETSY2_11115</name>
</gene>
<name>W4MB72_9BACT</name>
<dbReference type="GO" id="GO:0050485">
    <property type="term" value="F:oxidoreductase activity, acting on X-H and Y-H to form an X-Y bond, with a disulfide as acceptor"/>
    <property type="evidence" value="ECO:0007669"/>
    <property type="project" value="InterPro"/>
</dbReference>
<protein>
    <submittedName>
        <fullName evidence="1">Uncharacterized protein</fullName>
    </submittedName>
</protein>
<reference evidence="1 2" key="1">
    <citation type="journal article" date="2014" name="Nature">
        <title>An environmental bacterial taxon with a large and distinct metabolic repertoire.</title>
        <authorList>
            <person name="Wilson M.C."/>
            <person name="Mori T."/>
            <person name="Ruckert C."/>
            <person name="Uria A.R."/>
            <person name="Helf M.J."/>
            <person name="Takada K."/>
            <person name="Gernert C."/>
            <person name="Steffens U.A."/>
            <person name="Heycke N."/>
            <person name="Schmitt S."/>
            <person name="Rinke C."/>
            <person name="Helfrich E.J."/>
            <person name="Brachmann A.O."/>
            <person name="Gurgui C."/>
            <person name="Wakimoto T."/>
            <person name="Kracht M."/>
            <person name="Crusemann M."/>
            <person name="Hentschel U."/>
            <person name="Abe I."/>
            <person name="Matsunaga S."/>
            <person name="Kalinowski J."/>
            <person name="Takeyama H."/>
            <person name="Piel J."/>
        </authorList>
    </citation>
    <scope>NUCLEOTIDE SEQUENCE [LARGE SCALE GENOMIC DNA]</scope>
    <source>
        <strain evidence="2">TSY2</strain>
    </source>
</reference>
<dbReference type="InterPro" id="IPR015417">
    <property type="entry name" value="Gly_reductase_pB_sua/b"/>
</dbReference>
<comment type="caution">
    <text evidence="1">The sequence shown here is derived from an EMBL/GenBank/DDBJ whole genome shotgun (WGS) entry which is preliminary data.</text>
</comment>
<sequence>MSREAPVVPMQLKLAYHAISDMQFNSNSATRLDGTTLHIDQAALHQYLLEDRRLAGIETHIVHPGESCRFGIVFDILEPRAKEPGAGPDFPGILGSMEAAGQGMTHVLQGTAVTVLDSEAPVAGGKVVEMSGEAGETCPYSPLHHLVVIPRAAPDVERHAGLNALRLASVKASVFLARAAVGQAVAAKAIEVFELSGLTNPDREGLPRIAYIGQIHSRQRVAEVDEQILYGANTIGMVPVLLHPNEWMDGALVTSYMTRGVETYFYQNHPIITELYRWHREGKMTFAGAIATMAGSDNDDRPRNAMLASQQAKWVLAADGVVLTKYGGGAPHADMALTAKMCEDLGVRTSVQVEDMSRDRRAESSMLFHYDEVDAIVHVGGQGTSWPVPEVERAIAPTPEVAAALRASQQLEAARICGVSSQQGAARIRSFVY</sequence>
<dbReference type="HOGENOM" id="CLU_050376_0_0_7"/>
<organism evidence="1 2">
    <name type="scientific">Candidatus Entotheonella gemina</name>
    <dbReference type="NCBI Taxonomy" id="1429439"/>
    <lineage>
        <taxon>Bacteria</taxon>
        <taxon>Pseudomonadati</taxon>
        <taxon>Nitrospinota/Tectimicrobiota group</taxon>
        <taxon>Candidatus Tectimicrobiota</taxon>
        <taxon>Candidatus Entotheonellia</taxon>
        <taxon>Candidatus Entotheonellales</taxon>
        <taxon>Candidatus Entotheonellaceae</taxon>
        <taxon>Candidatus Entotheonella</taxon>
    </lineage>
</organism>
<evidence type="ECO:0000313" key="1">
    <source>
        <dbReference type="EMBL" id="ETX07453.1"/>
    </source>
</evidence>
<evidence type="ECO:0000313" key="2">
    <source>
        <dbReference type="Proteomes" id="UP000019140"/>
    </source>
</evidence>
<keyword evidence="2" id="KW-1185">Reference proteome</keyword>
<dbReference type="Proteomes" id="UP000019140">
    <property type="component" value="Unassembled WGS sequence"/>
</dbReference>
<accession>W4MB72</accession>
<dbReference type="Pfam" id="PF09338">
    <property type="entry name" value="Gly_reductase"/>
    <property type="match status" value="1"/>
</dbReference>
<dbReference type="EMBL" id="AZHX01000449">
    <property type="protein sequence ID" value="ETX07453.1"/>
    <property type="molecule type" value="Genomic_DNA"/>
</dbReference>